<dbReference type="SUPFAM" id="SSF51735">
    <property type="entry name" value="NAD(P)-binding Rossmann-fold domains"/>
    <property type="match status" value="1"/>
</dbReference>
<dbReference type="InterPro" id="IPR013154">
    <property type="entry name" value="ADH-like_N"/>
</dbReference>
<organism evidence="8 9">
    <name type="scientific">Rhodococcus koreensis</name>
    <dbReference type="NCBI Taxonomy" id="99653"/>
    <lineage>
        <taxon>Bacteria</taxon>
        <taxon>Bacillati</taxon>
        <taxon>Actinomycetota</taxon>
        <taxon>Actinomycetes</taxon>
        <taxon>Mycobacteriales</taxon>
        <taxon>Nocardiaceae</taxon>
        <taxon>Rhodococcus</taxon>
    </lineage>
</organism>
<proteinExistence type="inferred from homology"/>
<feature type="domain" description="Enoyl reductase (ER)" evidence="7">
    <location>
        <begin position="23"/>
        <end position="343"/>
    </location>
</feature>
<reference evidence="9" key="1">
    <citation type="submission" date="2016-10" db="EMBL/GenBank/DDBJ databases">
        <authorList>
            <person name="Varghese N."/>
            <person name="Submissions S."/>
        </authorList>
    </citation>
    <scope>NUCLEOTIDE SEQUENCE [LARGE SCALE GENOMIC DNA]</scope>
    <source>
        <strain evidence="9">DSM 44498</strain>
    </source>
</reference>
<evidence type="ECO:0000259" key="7">
    <source>
        <dbReference type="SMART" id="SM00829"/>
    </source>
</evidence>
<dbReference type="InterPro" id="IPR036291">
    <property type="entry name" value="NAD(P)-bd_dom_sf"/>
</dbReference>
<dbReference type="AlphaFoldDB" id="A0A1H4XE38"/>
<dbReference type="InterPro" id="IPR002328">
    <property type="entry name" value="ADH_Zn_CS"/>
</dbReference>
<dbReference type="PROSITE" id="PS00059">
    <property type="entry name" value="ADH_ZINC"/>
    <property type="match status" value="1"/>
</dbReference>
<dbReference type="InterPro" id="IPR011032">
    <property type="entry name" value="GroES-like_sf"/>
</dbReference>
<gene>
    <name evidence="8" type="ORF">SAMN04490239_6526</name>
</gene>
<sequence length="347" mass="36357">MTHTTLPSDIPRTMRASVLVEPGAIEIRERSVPTPGPGDVLIRVASVGVCGSDAHYYREGRIGEFVVDQPIVLGHEASGTVVGVGAGVSAERIGQRVSIEPQRPDPDTDESRRGLYNLCPHMQFYATPPIDGALAEYVTIGSAFAHPIPDEMSEDAAALCEPLSVAIATTRKAGVTAGSRVLIAGAGPIGIALVQTVLAFGATEVVVSDLDPRRRDVAAKFGATAVLDPREQDVAGLHVDSFVDASGAPSAVLAGIQAVRPAGTVVLVGMGAPEMTLPVQTIQNRELFLTGVFRYANTWPTAIALARSGRVDLDSMVTGRFPLAEAEQALNADRTPGSLKAVVRVQE</sequence>
<dbReference type="Pfam" id="PF08240">
    <property type="entry name" value="ADH_N"/>
    <property type="match status" value="1"/>
</dbReference>
<dbReference type="EMBL" id="FNSV01000005">
    <property type="protein sequence ID" value="SED03867.1"/>
    <property type="molecule type" value="Genomic_DNA"/>
</dbReference>
<evidence type="ECO:0000256" key="1">
    <source>
        <dbReference type="ARBA" id="ARBA00001947"/>
    </source>
</evidence>
<accession>A0A1H4XE38</accession>
<comment type="similarity">
    <text evidence="2 6">Belongs to the zinc-containing alcohol dehydrogenase family.</text>
</comment>
<evidence type="ECO:0000256" key="4">
    <source>
        <dbReference type="ARBA" id="ARBA00022833"/>
    </source>
</evidence>
<dbReference type="GO" id="GO:0008270">
    <property type="term" value="F:zinc ion binding"/>
    <property type="evidence" value="ECO:0007669"/>
    <property type="project" value="InterPro"/>
</dbReference>
<keyword evidence="9" id="KW-1185">Reference proteome</keyword>
<dbReference type="PANTHER" id="PTHR43161">
    <property type="entry name" value="SORBITOL DEHYDROGENASE"/>
    <property type="match status" value="1"/>
</dbReference>
<dbReference type="Proteomes" id="UP000183561">
    <property type="component" value="Unassembled WGS sequence"/>
</dbReference>
<dbReference type="SMART" id="SM00829">
    <property type="entry name" value="PKS_ER"/>
    <property type="match status" value="1"/>
</dbReference>
<dbReference type="PANTHER" id="PTHR43161:SF9">
    <property type="entry name" value="SORBITOL DEHYDROGENASE"/>
    <property type="match status" value="1"/>
</dbReference>
<keyword evidence="4 6" id="KW-0862">Zinc</keyword>
<evidence type="ECO:0000256" key="5">
    <source>
        <dbReference type="ARBA" id="ARBA00023002"/>
    </source>
</evidence>
<protein>
    <submittedName>
        <fullName evidence="8">L-iditol 2-dehydrogenase</fullName>
    </submittedName>
</protein>
<name>A0A1H4XE38_9NOCA</name>
<dbReference type="InterPro" id="IPR013149">
    <property type="entry name" value="ADH-like_C"/>
</dbReference>
<dbReference type="CDD" id="cd05285">
    <property type="entry name" value="sorbitol_DH"/>
    <property type="match status" value="1"/>
</dbReference>
<evidence type="ECO:0000313" key="9">
    <source>
        <dbReference type="Proteomes" id="UP000183561"/>
    </source>
</evidence>
<dbReference type="GO" id="GO:0016616">
    <property type="term" value="F:oxidoreductase activity, acting on the CH-OH group of donors, NAD or NADP as acceptor"/>
    <property type="evidence" value="ECO:0007669"/>
    <property type="project" value="InterPro"/>
</dbReference>
<keyword evidence="3 6" id="KW-0479">Metal-binding</keyword>
<dbReference type="InterPro" id="IPR020843">
    <property type="entry name" value="ER"/>
</dbReference>
<evidence type="ECO:0000256" key="3">
    <source>
        <dbReference type="ARBA" id="ARBA00022723"/>
    </source>
</evidence>
<dbReference type="Gene3D" id="3.90.180.10">
    <property type="entry name" value="Medium-chain alcohol dehydrogenases, catalytic domain"/>
    <property type="match status" value="1"/>
</dbReference>
<evidence type="ECO:0000256" key="2">
    <source>
        <dbReference type="ARBA" id="ARBA00008072"/>
    </source>
</evidence>
<dbReference type="SUPFAM" id="SSF50129">
    <property type="entry name" value="GroES-like"/>
    <property type="match status" value="1"/>
</dbReference>
<dbReference type="InterPro" id="IPR045306">
    <property type="entry name" value="SDH-like"/>
</dbReference>
<keyword evidence="5" id="KW-0560">Oxidoreductase</keyword>
<evidence type="ECO:0000256" key="6">
    <source>
        <dbReference type="RuleBase" id="RU361277"/>
    </source>
</evidence>
<comment type="cofactor">
    <cofactor evidence="1 6">
        <name>Zn(2+)</name>
        <dbReference type="ChEBI" id="CHEBI:29105"/>
    </cofactor>
</comment>
<evidence type="ECO:0000313" key="8">
    <source>
        <dbReference type="EMBL" id="SED03867.1"/>
    </source>
</evidence>
<dbReference type="Gene3D" id="3.40.50.720">
    <property type="entry name" value="NAD(P)-binding Rossmann-like Domain"/>
    <property type="match status" value="1"/>
</dbReference>
<dbReference type="Pfam" id="PF00107">
    <property type="entry name" value="ADH_zinc_N"/>
    <property type="match status" value="1"/>
</dbReference>